<feature type="transmembrane region" description="Helical" evidence="5">
    <location>
        <begin position="272"/>
        <end position="292"/>
    </location>
</feature>
<dbReference type="AlphaFoldDB" id="A0A9X2AZG9"/>
<feature type="domain" description="Major facilitator superfamily (MFS) profile" evidence="6">
    <location>
        <begin position="22"/>
        <end position="430"/>
    </location>
</feature>
<feature type="transmembrane region" description="Helical" evidence="5">
    <location>
        <begin position="20"/>
        <end position="38"/>
    </location>
</feature>
<evidence type="ECO:0000256" key="4">
    <source>
        <dbReference type="ARBA" id="ARBA00023136"/>
    </source>
</evidence>
<protein>
    <submittedName>
        <fullName evidence="7">MFS transporter</fullName>
    </submittedName>
</protein>
<evidence type="ECO:0000313" key="8">
    <source>
        <dbReference type="Proteomes" id="UP001139207"/>
    </source>
</evidence>
<feature type="transmembrane region" description="Helical" evidence="5">
    <location>
        <begin position="370"/>
        <end position="390"/>
    </location>
</feature>
<dbReference type="GO" id="GO:0005886">
    <property type="term" value="C:plasma membrane"/>
    <property type="evidence" value="ECO:0007669"/>
    <property type="project" value="UniProtKB-SubCell"/>
</dbReference>
<sequence>MPDSTAKASVPSDRLSRRALMVWSAGVVAYILAITGRTSMGVAGVPALEHFQIDASRLAVFTSVQVGVYACVQIPMGMLIDRFGARRMLVVGALLMGVGQVLLGLTSSYPVAILARVIVGTADATAFLSVMRILPAWIPIRKTPVFTQLTGGLGYVGQFMSAVPFSMLLHSQGWSTAFVSLGAGSVLVALLAWVVVADSPETPDAQEPPAAAGGKRAGRGPSVGAALAFVVRHPACWLGFFIHFTLMSQIVFTLLWGVPLMTLGMGLSESEASGILVLNMVVSVLVGPVLGVISARAGRRRPEVVIVATLAVAVSWVVFFASPDPRSLVAVAVVNVIVPGLAPAANYGFDTVREEVDRRFTATATGLSNMGGFLAAMVAAQAAGFVLDAVSDGGDYTWSDFRTAWCALGVVWGIGFIGLLVSRVTMQRWRAAEASRATGQ</sequence>
<feature type="transmembrane region" description="Helical" evidence="5">
    <location>
        <begin position="237"/>
        <end position="260"/>
    </location>
</feature>
<name>A0A9X2AZG9_9CORY</name>
<dbReference type="Gene3D" id="1.20.1250.20">
    <property type="entry name" value="MFS general substrate transporter like domains"/>
    <property type="match status" value="2"/>
</dbReference>
<feature type="transmembrane region" description="Helical" evidence="5">
    <location>
        <begin position="402"/>
        <end position="421"/>
    </location>
</feature>
<dbReference type="SUPFAM" id="SSF103473">
    <property type="entry name" value="MFS general substrate transporter"/>
    <property type="match status" value="1"/>
</dbReference>
<dbReference type="InterPro" id="IPR020846">
    <property type="entry name" value="MFS_dom"/>
</dbReference>
<dbReference type="InterPro" id="IPR011701">
    <property type="entry name" value="MFS"/>
</dbReference>
<dbReference type="Pfam" id="PF07690">
    <property type="entry name" value="MFS_1"/>
    <property type="match status" value="1"/>
</dbReference>
<evidence type="ECO:0000256" key="2">
    <source>
        <dbReference type="ARBA" id="ARBA00022692"/>
    </source>
</evidence>
<gene>
    <name evidence="7" type="ORF">MUN33_07475</name>
</gene>
<dbReference type="PANTHER" id="PTHR11662">
    <property type="entry name" value="SOLUTE CARRIER FAMILY 17"/>
    <property type="match status" value="1"/>
</dbReference>
<dbReference type="Proteomes" id="UP001139207">
    <property type="component" value="Unassembled WGS sequence"/>
</dbReference>
<comment type="caution">
    <text evidence="7">The sequence shown here is derived from an EMBL/GenBank/DDBJ whole genome shotgun (WGS) entry which is preliminary data.</text>
</comment>
<evidence type="ECO:0000256" key="1">
    <source>
        <dbReference type="ARBA" id="ARBA00004651"/>
    </source>
</evidence>
<keyword evidence="3 5" id="KW-1133">Transmembrane helix</keyword>
<proteinExistence type="predicted"/>
<dbReference type="InterPro" id="IPR050382">
    <property type="entry name" value="MFS_Na/Anion_cotransporter"/>
</dbReference>
<dbReference type="EMBL" id="JALIEA010000012">
    <property type="protein sequence ID" value="MCJ7858552.1"/>
    <property type="molecule type" value="Genomic_DNA"/>
</dbReference>
<feature type="transmembrane region" description="Helical" evidence="5">
    <location>
        <begin position="174"/>
        <end position="196"/>
    </location>
</feature>
<evidence type="ECO:0000259" key="6">
    <source>
        <dbReference type="PROSITE" id="PS50850"/>
    </source>
</evidence>
<evidence type="ECO:0000256" key="3">
    <source>
        <dbReference type="ARBA" id="ARBA00022989"/>
    </source>
</evidence>
<reference evidence="7" key="1">
    <citation type="submission" date="2022-04" db="EMBL/GenBank/DDBJ databases">
        <title>Corynebacterium kalidii LD5P10.</title>
        <authorList>
            <person name="Sun J.Q."/>
        </authorList>
    </citation>
    <scope>NUCLEOTIDE SEQUENCE</scope>
    <source>
        <strain evidence="7">LD5P10</strain>
    </source>
</reference>
<accession>A0A9X2AZG9</accession>
<evidence type="ECO:0000313" key="7">
    <source>
        <dbReference type="EMBL" id="MCJ7858552.1"/>
    </source>
</evidence>
<keyword evidence="8" id="KW-1185">Reference proteome</keyword>
<dbReference type="PANTHER" id="PTHR11662:SF399">
    <property type="entry name" value="FI19708P1-RELATED"/>
    <property type="match status" value="1"/>
</dbReference>
<keyword evidence="2 5" id="KW-0812">Transmembrane</keyword>
<feature type="transmembrane region" description="Helical" evidence="5">
    <location>
        <begin position="88"/>
        <end position="107"/>
    </location>
</feature>
<dbReference type="InterPro" id="IPR036259">
    <property type="entry name" value="MFS_trans_sf"/>
</dbReference>
<feature type="transmembrane region" description="Helical" evidence="5">
    <location>
        <begin position="58"/>
        <end position="76"/>
    </location>
</feature>
<organism evidence="7 8">
    <name type="scientific">Corynebacterium kalidii</name>
    <dbReference type="NCBI Taxonomy" id="2931982"/>
    <lineage>
        <taxon>Bacteria</taxon>
        <taxon>Bacillati</taxon>
        <taxon>Actinomycetota</taxon>
        <taxon>Actinomycetes</taxon>
        <taxon>Mycobacteriales</taxon>
        <taxon>Corynebacteriaceae</taxon>
        <taxon>Corynebacterium</taxon>
    </lineage>
</organism>
<dbReference type="GO" id="GO:0022857">
    <property type="term" value="F:transmembrane transporter activity"/>
    <property type="evidence" value="ECO:0007669"/>
    <property type="project" value="InterPro"/>
</dbReference>
<dbReference type="PROSITE" id="PS50850">
    <property type="entry name" value="MFS"/>
    <property type="match status" value="1"/>
</dbReference>
<feature type="transmembrane region" description="Helical" evidence="5">
    <location>
        <begin position="304"/>
        <end position="322"/>
    </location>
</feature>
<evidence type="ECO:0000256" key="5">
    <source>
        <dbReference type="SAM" id="Phobius"/>
    </source>
</evidence>
<keyword evidence="4 5" id="KW-0472">Membrane</keyword>
<feature type="transmembrane region" description="Helical" evidence="5">
    <location>
        <begin position="328"/>
        <end position="349"/>
    </location>
</feature>
<comment type="subcellular location">
    <subcellularLocation>
        <location evidence="1">Cell membrane</location>
        <topology evidence="1">Multi-pass membrane protein</topology>
    </subcellularLocation>
</comment>
<dbReference type="CDD" id="cd06174">
    <property type="entry name" value="MFS"/>
    <property type="match status" value="1"/>
</dbReference>